<evidence type="ECO:0000256" key="1">
    <source>
        <dbReference type="SAM" id="MobiDB-lite"/>
    </source>
</evidence>
<accession>A0A5N5QJI3</accession>
<feature type="region of interest" description="Disordered" evidence="1">
    <location>
        <begin position="231"/>
        <end position="259"/>
    </location>
</feature>
<keyword evidence="3" id="KW-1185">Reference proteome</keyword>
<gene>
    <name evidence="2" type="ORF">CTheo_4857</name>
</gene>
<feature type="compositionally biased region" description="Polar residues" evidence="1">
    <location>
        <begin position="279"/>
        <end position="311"/>
    </location>
</feature>
<comment type="caution">
    <text evidence="2">The sequence shown here is derived from an EMBL/GenBank/DDBJ whole genome shotgun (WGS) entry which is preliminary data.</text>
</comment>
<sequence length="498" mass="54329">MVPSNDSGICALTLITQNGIATHGSSCERMKKKSSVTGDQDFSQAELDTSEFISRSPYLFMIDESLVIERAWEIKRYYETKNNIPSSYIHPLSDPSSGHQLSIYRDSDCDSDSQPPLINSLFGLCKIEDLHAGTPLGDPNTSTKTKASVNISHEIKRENSDHIYISKEERSVDHTSPVLSEGLSRTTKCDGSQARVRRCNFNKAPGRSVYPNAEYLYFDHHKIALALDSANSPVARPNPHDDPPPEVHRPPLLVTPNATQPTGLLKSWLGLARCSASYTGRHSSTSDPNDSGELQDQGPSDLSDDTTNNLNAKDAPEQQEFTNPQNYLTNNFESEWDSWTVRDLKALGILVIIFQPWEAALAAQLFSLPSTQPPPPIPLPSSNEQYILAHPTGQTHATETQIDYRALHQDSILEHDASTAPETFNPCEVAAPPLISALDLQLCAAGSVLLSSGATHNLAANAQTADDPISAHRALATEVTNASIVAHPLPIDTTWIGI</sequence>
<dbReference type="Proteomes" id="UP000383932">
    <property type="component" value="Unassembled WGS sequence"/>
</dbReference>
<evidence type="ECO:0000313" key="3">
    <source>
        <dbReference type="Proteomes" id="UP000383932"/>
    </source>
</evidence>
<feature type="compositionally biased region" description="Basic and acidic residues" evidence="1">
    <location>
        <begin position="238"/>
        <end position="249"/>
    </location>
</feature>
<protein>
    <submittedName>
        <fullName evidence="2">Uncharacterized protein</fullName>
    </submittedName>
</protein>
<reference evidence="2 3" key="1">
    <citation type="journal article" date="2019" name="Fungal Biol. Biotechnol.">
        <title>Draft genome sequence of fastidious pathogen Ceratobasidium theobromae, which causes vascular-streak dieback in Theobroma cacao.</title>
        <authorList>
            <person name="Ali S.S."/>
            <person name="Asman A."/>
            <person name="Shao J."/>
            <person name="Firmansyah A.P."/>
            <person name="Susilo A.W."/>
            <person name="Rosmana A."/>
            <person name="McMahon P."/>
            <person name="Junaid M."/>
            <person name="Guest D."/>
            <person name="Kheng T.Y."/>
            <person name="Meinhardt L.W."/>
            <person name="Bailey B.A."/>
        </authorList>
    </citation>
    <scope>NUCLEOTIDE SEQUENCE [LARGE SCALE GENOMIC DNA]</scope>
    <source>
        <strain evidence="2 3">CT2</strain>
    </source>
</reference>
<feature type="region of interest" description="Disordered" evidence="1">
    <location>
        <begin position="279"/>
        <end position="324"/>
    </location>
</feature>
<dbReference type="AlphaFoldDB" id="A0A5N5QJI3"/>
<evidence type="ECO:0000313" key="2">
    <source>
        <dbReference type="EMBL" id="KAB5591693.1"/>
    </source>
</evidence>
<proteinExistence type="predicted"/>
<organism evidence="2 3">
    <name type="scientific">Ceratobasidium theobromae</name>
    <dbReference type="NCBI Taxonomy" id="1582974"/>
    <lineage>
        <taxon>Eukaryota</taxon>
        <taxon>Fungi</taxon>
        <taxon>Dikarya</taxon>
        <taxon>Basidiomycota</taxon>
        <taxon>Agaricomycotina</taxon>
        <taxon>Agaricomycetes</taxon>
        <taxon>Cantharellales</taxon>
        <taxon>Ceratobasidiaceae</taxon>
        <taxon>Ceratobasidium</taxon>
    </lineage>
</organism>
<dbReference type="EMBL" id="SSOP01000093">
    <property type="protein sequence ID" value="KAB5591693.1"/>
    <property type="molecule type" value="Genomic_DNA"/>
</dbReference>
<name>A0A5N5QJI3_9AGAM</name>